<dbReference type="RefSeq" id="WP_011613875.1">
    <property type="nucleotide sequence ID" value="NC_008312.1"/>
</dbReference>
<proteinExistence type="predicted"/>
<dbReference type="Gene3D" id="2.30.30.40">
    <property type="entry name" value="SH3 Domains"/>
    <property type="match status" value="1"/>
</dbReference>
<dbReference type="OrthoDB" id="574458at2"/>
<reference evidence="1" key="1">
    <citation type="submission" date="2006-06" db="EMBL/GenBank/DDBJ databases">
        <title>Complete sequence of Trichodesmium erythraeum IMS101.</title>
        <authorList>
            <consortium name="US DOE Joint Genome Institute"/>
            <person name="Copeland A."/>
            <person name="Lucas S."/>
            <person name="Lapidus A."/>
            <person name="Barry K."/>
            <person name="Detter J.C."/>
            <person name="Glavina del Rio T."/>
            <person name="Hammon N."/>
            <person name="Israni S."/>
            <person name="Dalin E."/>
            <person name="Tice H."/>
            <person name="Pitluck S."/>
            <person name="Kiss H."/>
            <person name="Munk A.C."/>
            <person name="Brettin T."/>
            <person name="Bruce D."/>
            <person name="Han C."/>
            <person name="Tapia R."/>
            <person name="Gilna P."/>
            <person name="Schmutz J."/>
            <person name="Larimer F."/>
            <person name="Land M."/>
            <person name="Hauser L."/>
            <person name="Kyrpides N."/>
            <person name="Kim E."/>
            <person name="Richardson P."/>
        </authorList>
    </citation>
    <scope>NUCLEOTIDE SEQUENCE [LARGE SCALE GENOMIC DNA]</scope>
    <source>
        <strain evidence="1">IMS101</strain>
    </source>
</reference>
<evidence type="ECO:0000313" key="1">
    <source>
        <dbReference type="EMBL" id="ABG53558.1"/>
    </source>
</evidence>
<name>Q10W16_TRIEI</name>
<organism evidence="1">
    <name type="scientific">Trichodesmium erythraeum (strain IMS101)</name>
    <dbReference type="NCBI Taxonomy" id="203124"/>
    <lineage>
        <taxon>Bacteria</taxon>
        <taxon>Bacillati</taxon>
        <taxon>Cyanobacteriota</taxon>
        <taxon>Cyanophyceae</taxon>
        <taxon>Oscillatoriophycideae</taxon>
        <taxon>Oscillatoriales</taxon>
        <taxon>Microcoleaceae</taxon>
        <taxon>Trichodesmium</taxon>
    </lineage>
</organism>
<gene>
    <name evidence="1" type="ordered locus">Tery_4582</name>
</gene>
<accession>Q10W16</accession>
<dbReference type="HOGENOM" id="CLU_2115927_0_0_3"/>
<dbReference type="EMBL" id="CP000393">
    <property type="protein sequence ID" value="ABG53558.1"/>
    <property type="molecule type" value="Genomic_DNA"/>
</dbReference>
<dbReference type="AlphaFoldDB" id="Q10W16"/>
<protein>
    <submittedName>
        <fullName evidence="1">Uncharacterized protein</fullName>
    </submittedName>
</protein>
<sequence>MNKSKKYLINTICAFLCLLGFNTVVLAVTSKTKIVPIPKYQIAQTPVGYCTISDPTDSPLNVRERPNGKVIGTLENGGVVALGVTDGSEGENWTRIIRPIEGYVWAKYLRDCEYKY</sequence>
<dbReference type="KEGG" id="ter:Tery_4582"/>